<evidence type="ECO:0000313" key="2">
    <source>
        <dbReference type="EMBL" id="KAL1878062.1"/>
    </source>
</evidence>
<sequence length="300" mass="33332">MPGLQASRWAPKPGDPNYYSAFADRPARWSASDATTTPAPTTTPAGAGVTTPAANAERTALDELTRYTKIVRRLKWKLPYLADGYRKAVDRVGVDPALVAEAELMFKLDFFEYYMLLERALVHLLGVFSIRVGSGPSSCDNEKSKGSSNGSSGHRSSSPSPYRHRYHANVLEALDRHENPLYPILGIGEVRRQLSRAKDLRNRWKNADGAAPNNRIHSRHAPPPAAPLESYDLEGILSSIFAGFDRAFVVAEQFALGQKRVVSDERTGGGDMDMHDPINWTITEEEQWEFMVDAMDWEAV</sequence>
<feature type="region of interest" description="Disordered" evidence="1">
    <location>
        <begin position="30"/>
        <end position="52"/>
    </location>
</feature>
<name>A0ABR3XR65_9PEZI</name>
<proteinExistence type="predicted"/>
<dbReference type="Proteomes" id="UP001586593">
    <property type="component" value="Unassembled WGS sequence"/>
</dbReference>
<evidence type="ECO:0000256" key="1">
    <source>
        <dbReference type="SAM" id="MobiDB-lite"/>
    </source>
</evidence>
<feature type="region of interest" description="Disordered" evidence="1">
    <location>
        <begin position="134"/>
        <end position="162"/>
    </location>
</feature>
<feature type="compositionally biased region" description="Low complexity" evidence="1">
    <location>
        <begin position="146"/>
        <end position="161"/>
    </location>
</feature>
<protein>
    <submittedName>
        <fullName evidence="2">Uncharacterized protein</fullName>
    </submittedName>
</protein>
<accession>A0ABR3XR65</accession>
<organism evidence="2 3">
    <name type="scientific">Phialemonium thermophilum</name>
    <dbReference type="NCBI Taxonomy" id="223376"/>
    <lineage>
        <taxon>Eukaryota</taxon>
        <taxon>Fungi</taxon>
        <taxon>Dikarya</taxon>
        <taxon>Ascomycota</taxon>
        <taxon>Pezizomycotina</taxon>
        <taxon>Sordariomycetes</taxon>
        <taxon>Sordariomycetidae</taxon>
        <taxon>Cephalothecales</taxon>
        <taxon>Cephalothecaceae</taxon>
        <taxon>Phialemonium</taxon>
    </lineage>
</organism>
<reference evidence="2 3" key="1">
    <citation type="journal article" date="2024" name="Commun. Biol.">
        <title>Comparative genomic analysis of thermophilic fungi reveals convergent evolutionary adaptations and gene losses.</title>
        <authorList>
            <person name="Steindorff A.S."/>
            <person name="Aguilar-Pontes M.V."/>
            <person name="Robinson A.J."/>
            <person name="Andreopoulos B."/>
            <person name="LaButti K."/>
            <person name="Kuo A."/>
            <person name="Mondo S."/>
            <person name="Riley R."/>
            <person name="Otillar R."/>
            <person name="Haridas S."/>
            <person name="Lipzen A."/>
            <person name="Grimwood J."/>
            <person name="Schmutz J."/>
            <person name="Clum A."/>
            <person name="Reid I.D."/>
            <person name="Moisan M.C."/>
            <person name="Butler G."/>
            <person name="Nguyen T.T.M."/>
            <person name="Dewar K."/>
            <person name="Conant G."/>
            <person name="Drula E."/>
            <person name="Henrissat B."/>
            <person name="Hansel C."/>
            <person name="Singer S."/>
            <person name="Hutchinson M.I."/>
            <person name="de Vries R.P."/>
            <person name="Natvig D.O."/>
            <person name="Powell A.J."/>
            <person name="Tsang A."/>
            <person name="Grigoriev I.V."/>
        </authorList>
    </citation>
    <scope>NUCLEOTIDE SEQUENCE [LARGE SCALE GENOMIC DNA]</scope>
    <source>
        <strain evidence="2 3">ATCC 24622</strain>
    </source>
</reference>
<comment type="caution">
    <text evidence="2">The sequence shown here is derived from an EMBL/GenBank/DDBJ whole genome shotgun (WGS) entry which is preliminary data.</text>
</comment>
<dbReference type="EMBL" id="JAZHXJ010000058">
    <property type="protein sequence ID" value="KAL1878062.1"/>
    <property type="molecule type" value="Genomic_DNA"/>
</dbReference>
<keyword evidence="3" id="KW-1185">Reference proteome</keyword>
<gene>
    <name evidence="2" type="ORF">VTK73DRAFT_8197</name>
</gene>
<feature type="compositionally biased region" description="Low complexity" evidence="1">
    <location>
        <begin position="34"/>
        <end position="52"/>
    </location>
</feature>
<evidence type="ECO:0000313" key="3">
    <source>
        <dbReference type="Proteomes" id="UP001586593"/>
    </source>
</evidence>